<dbReference type="OMA" id="CATGCCN"/>
<evidence type="ECO:0000256" key="2">
    <source>
        <dbReference type="ARBA" id="ARBA00008682"/>
    </source>
</evidence>
<protein>
    <recommendedName>
        <fullName evidence="3">chitinase</fullName>
        <ecNumber evidence="3">3.2.1.14</ecNumber>
    </recommendedName>
</protein>
<dbReference type="EMBL" id="CAJVNV010000410">
    <property type="protein sequence ID" value="CAG8190129.1"/>
    <property type="molecule type" value="Genomic_DNA"/>
</dbReference>
<feature type="disulfide bond" evidence="11">
    <location>
        <begin position="126"/>
        <end position="140"/>
    </location>
</feature>
<accession>A0A1V6X1Y1</accession>
<organism evidence="17 18">
    <name type="scientific">Penicillium nalgiovense</name>
    <dbReference type="NCBI Taxonomy" id="60175"/>
    <lineage>
        <taxon>Eukaryota</taxon>
        <taxon>Fungi</taxon>
        <taxon>Dikarya</taxon>
        <taxon>Ascomycota</taxon>
        <taxon>Pezizomycotina</taxon>
        <taxon>Eurotiomycetes</taxon>
        <taxon>Eurotiomycetidae</taxon>
        <taxon>Eurotiales</taxon>
        <taxon>Aspergillaceae</taxon>
        <taxon>Penicillium</taxon>
    </lineage>
</organism>
<dbReference type="AlphaFoldDB" id="A0A1V6X1Y1"/>
<dbReference type="InterPro" id="IPR029070">
    <property type="entry name" value="Chitinase_insertion_sf"/>
</dbReference>
<evidence type="ECO:0000256" key="4">
    <source>
        <dbReference type="ARBA" id="ARBA00022669"/>
    </source>
</evidence>
<sequence length="1252" mass="140017">MGAFHFNRSLLCLFGLSCLFLLCQNAEAKGCSALAPCATGCCNKFGYCGITDDFCGADCVASCDFEPECSVSKPCAQGCCNKFGFCGLGPDFCGDDCVANCERKSECDPGKYGDYAESKKCPLNVCCSKFGFCGTTKDFCGNKKVKRPSCPNKDSLDRVVGYYEGWSVQRPCNVFYPDQIPVGVYTHLNYAFASVDPETFGVLAPSESEKKLMKRLTDLKKADPDLKVFIAIGGWTFNDPGPTRTVFSDIARSEANQKKFIASLKTFLTDYNFDGVDLDWEYPTADDRGGREEDFKNLPKFLANLKSSLKGTAGRDGVSITLPASYWYLQHFDLENLHKHVDFFNIMSYDLHGKWDLGNQWLDPVLNSHTNLTEIKNAMDLIWRNDVPSDKVVLGLAFYARVFSASDPACMDPGCPFVSGGNPGLCSDEVSILLNSEVKDIMSEKKLTSKLDKDAAVKILKFDKNQWLTYDDEETLQMKTDFAKSQCLGGVMVWAVSHDHPSGNFSTALAKKTGRKGTSLAFDKLKDSMQIQKTHLQCRWTNCFEGCPSGWTSVARTDKGARGDERMWDNTGCGGNAQHTFCCPPDSEQPKCGWYTHNNGHCKSQCPSGYVEIGSNFQHCNNNDNDYQAACCTTDTNSMKLYSQCDWAGSAPNCDDGECPSNMAYFLNSTTGSGGNYCTAKTVKYTWNGNEGTSWQTRKYCCDDDDKTKWDDCEWRDDIGLAFADGTVKDYCFSGCPNDKVRIAMDQHRDGCKGDGGKSMCCSANYVTEKKRSYTDSESRLESEVKAFMENPDCGSDAYNFKRNLEGMDFMGLSSEEYNHTSVLHSRFETKPYEAMRGLMLDIGFTFVAGQAAIEIWNKNVASVYKNFAVTKLQSWLKENPEWKEDGMVDYSALMICNMGIFDDKIGGEESKISCECQYPTCCPDGEADCSAEDLDDDDEGGSLESRTLEKRAGRRTYKLYFRDGGLMRWFSLPYDSRGDWPIGHPIWYHAYGYRDSDDCLDTTLGSRMITTEEGRRPYDVEHYVELNTIRGFLNGGYAGTLSTGGRPRNSALPRPFLEAINTPMLRAAPPMAGGESSLTPLVRVMNALGSTRNDQHFVVLLKGLNLLKGRMWRDTTRFANINTAMGADNPNEALQSIRSVITVMNYLNDPRVRPHMVDTSNEIRREWGLVDQQWVADGNEAVYVQDWWDQWFQDRLRHIGTTNTNWALSHIADMRRLWAVRTGSNVTPTIETLDKLKADATDMKIDMDDLD</sequence>
<dbReference type="PANTHER" id="PTHR11177:SF402">
    <property type="entry name" value="CHITINASE"/>
    <property type="match status" value="1"/>
</dbReference>
<evidence type="ECO:0000256" key="9">
    <source>
        <dbReference type="ARBA" id="ARBA00023295"/>
    </source>
</evidence>
<dbReference type="EMBL" id="MOOB01000140">
    <property type="protein sequence ID" value="OQE69167.1"/>
    <property type="molecule type" value="Genomic_DNA"/>
</dbReference>
<evidence type="ECO:0000256" key="3">
    <source>
        <dbReference type="ARBA" id="ARBA00012729"/>
    </source>
</evidence>
<dbReference type="Proteomes" id="UP001153461">
    <property type="component" value="Unassembled WGS sequence"/>
</dbReference>
<dbReference type="InterPro" id="IPR036861">
    <property type="entry name" value="Endochitinase-like_sf"/>
</dbReference>
<evidence type="ECO:0000256" key="5">
    <source>
        <dbReference type="ARBA" id="ARBA00022801"/>
    </source>
</evidence>
<dbReference type="SUPFAM" id="SSF57016">
    <property type="entry name" value="Plant lectins/antimicrobial peptides"/>
    <property type="match status" value="2"/>
</dbReference>
<keyword evidence="9 12" id="KW-0326">Glycosidase</keyword>
<reference evidence="18" key="2">
    <citation type="journal article" date="2017" name="Nat. Microbiol.">
        <title>Global analysis of biosynthetic gene clusters reveals vast potential of secondary metabolite production in Penicillium species.</title>
        <authorList>
            <person name="Nielsen J.C."/>
            <person name="Grijseels S."/>
            <person name="Prigent S."/>
            <person name="Ji B."/>
            <person name="Dainat J."/>
            <person name="Nielsen K.F."/>
            <person name="Frisvad J.C."/>
            <person name="Workman M."/>
            <person name="Nielsen J."/>
        </authorList>
    </citation>
    <scope>NUCLEOTIDE SEQUENCE [LARGE SCALE GENOMIC DNA]</scope>
    <source>
        <strain evidence="18">IBT 13039</strain>
    </source>
</reference>
<dbReference type="Pfam" id="PF00704">
    <property type="entry name" value="Glyco_hydro_18"/>
    <property type="match status" value="1"/>
</dbReference>
<dbReference type="GO" id="GO:0000272">
    <property type="term" value="P:polysaccharide catabolic process"/>
    <property type="evidence" value="ECO:0007669"/>
    <property type="project" value="UniProtKB-KW"/>
</dbReference>
<comment type="catalytic activity">
    <reaction evidence="1">
        <text>Random endo-hydrolysis of N-acetyl-beta-D-glucosaminide (1-&gt;4)-beta-linkages in chitin and chitodextrins.</text>
        <dbReference type="EC" id="3.2.1.14"/>
    </reaction>
</comment>
<dbReference type="Gene3D" id="3.30.60.10">
    <property type="entry name" value="Endochitinase-like"/>
    <property type="match status" value="2"/>
</dbReference>
<dbReference type="InterPro" id="IPR001579">
    <property type="entry name" value="Glyco_hydro_18_chit_AS"/>
</dbReference>
<dbReference type="GO" id="GO:0008061">
    <property type="term" value="F:chitin binding"/>
    <property type="evidence" value="ECO:0007669"/>
    <property type="project" value="UniProtKB-UniRule"/>
</dbReference>
<dbReference type="GO" id="GO:0008843">
    <property type="term" value="F:endochitinase activity"/>
    <property type="evidence" value="ECO:0007669"/>
    <property type="project" value="UniProtKB-EC"/>
</dbReference>
<dbReference type="InterPro" id="IPR001223">
    <property type="entry name" value="Glyco_hydro18_cat"/>
</dbReference>
<dbReference type="STRING" id="60175.A0A1V6X1Y1"/>
<dbReference type="PROSITE" id="PS51910">
    <property type="entry name" value="GH18_2"/>
    <property type="match status" value="1"/>
</dbReference>
<dbReference type="SUPFAM" id="SSF54556">
    <property type="entry name" value="Chitinase insertion domain"/>
    <property type="match status" value="1"/>
</dbReference>
<dbReference type="Proteomes" id="UP000191691">
    <property type="component" value="Unassembled WGS sequence"/>
</dbReference>
<feature type="disulfide bond" evidence="11">
    <location>
        <begin position="41"/>
        <end position="55"/>
    </location>
</feature>
<evidence type="ECO:0000259" key="15">
    <source>
        <dbReference type="PROSITE" id="PS51910"/>
    </source>
</evidence>
<keyword evidence="10" id="KW-0624">Polysaccharide degradation</keyword>
<evidence type="ECO:0000256" key="11">
    <source>
        <dbReference type="PROSITE-ProRule" id="PRU00261"/>
    </source>
</evidence>
<keyword evidence="4 11" id="KW-0147">Chitin-binding</keyword>
<dbReference type="InterPro" id="IPR050314">
    <property type="entry name" value="Glycosyl_Hydrlase_18"/>
</dbReference>
<feature type="domain" description="Chitin-binding type-1" evidence="14">
    <location>
        <begin position="15"/>
        <end position="65"/>
    </location>
</feature>
<dbReference type="SMART" id="SM00270">
    <property type="entry name" value="ChtBD1"/>
    <property type="match status" value="3"/>
</dbReference>
<keyword evidence="7" id="KW-0843">Virulence</keyword>
<feature type="domain" description="Chitin-binding type-1" evidence="14">
    <location>
        <begin position="104"/>
        <end position="152"/>
    </location>
</feature>
<reference evidence="16" key="3">
    <citation type="submission" date="2021-07" db="EMBL/GenBank/DDBJ databases">
        <authorList>
            <person name="Branca A.L. A."/>
        </authorList>
    </citation>
    <scope>NUCLEOTIDE SEQUENCE</scope>
</reference>
<comment type="caution">
    <text evidence="17">The sequence shown here is derived from an EMBL/GenBank/DDBJ whole genome shotgun (WGS) entry which is preliminary data.</text>
</comment>
<dbReference type="CDD" id="cd00035">
    <property type="entry name" value="ChtBD1"/>
    <property type="match status" value="1"/>
</dbReference>
<evidence type="ECO:0000256" key="7">
    <source>
        <dbReference type="ARBA" id="ARBA00023026"/>
    </source>
</evidence>
<dbReference type="SUPFAM" id="SSF51445">
    <property type="entry name" value="(Trans)glycosidases"/>
    <property type="match status" value="1"/>
</dbReference>
<feature type="chain" id="PRO_5012845199" description="chitinase" evidence="13">
    <location>
        <begin position="29"/>
        <end position="1252"/>
    </location>
</feature>
<dbReference type="InterPro" id="IPR017853">
    <property type="entry name" value="GH"/>
</dbReference>
<dbReference type="Gene3D" id="3.20.20.80">
    <property type="entry name" value="Glycosidases"/>
    <property type="match status" value="1"/>
</dbReference>
<keyword evidence="6" id="KW-0146">Chitin degradation</keyword>
<dbReference type="OrthoDB" id="103819at2759"/>
<dbReference type="PROSITE" id="PS01095">
    <property type="entry name" value="GH18_1"/>
    <property type="match status" value="1"/>
</dbReference>
<evidence type="ECO:0000256" key="10">
    <source>
        <dbReference type="ARBA" id="ARBA00023326"/>
    </source>
</evidence>
<name>A0A1V6X1Y1_PENNA</name>
<evidence type="ECO:0000313" key="16">
    <source>
        <dbReference type="EMBL" id="CAG8190129.1"/>
    </source>
</evidence>
<proteinExistence type="inferred from homology"/>
<dbReference type="InterPro" id="IPR011583">
    <property type="entry name" value="Chitinase_II/V-like_cat"/>
</dbReference>
<dbReference type="InterPro" id="IPR018371">
    <property type="entry name" value="Chitin-binding_1_CS"/>
</dbReference>
<dbReference type="SMART" id="SM00636">
    <property type="entry name" value="Glyco_18"/>
    <property type="match status" value="1"/>
</dbReference>
<feature type="disulfide bond" evidence="11">
    <location>
        <begin position="121"/>
        <end position="133"/>
    </location>
</feature>
<dbReference type="PROSITE" id="PS00026">
    <property type="entry name" value="CHIT_BIND_I_1"/>
    <property type="match status" value="1"/>
</dbReference>
<evidence type="ECO:0000313" key="17">
    <source>
        <dbReference type="EMBL" id="OQE69167.1"/>
    </source>
</evidence>
<dbReference type="GO" id="GO:0006032">
    <property type="term" value="P:chitin catabolic process"/>
    <property type="evidence" value="ECO:0007669"/>
    <property type="project" value="UniProtKB-KW"/>
</dbReference>
<keyword evidence="11" id="KW-1015">Disulfide bond</keyword>
<reference evidence="17" key="1">
    <citation type="submission" date="2016-10" db="EMBL/GenBank/DDBJ databases">
        <title>Uncovering the secondary metabolism of Penicillium species provides insights into the evolution of 6-MSA pathways.</title>
        <authorList>
            <person name="Nielsen J.C."/>
            <person name="Nielsen J."/>
        </authorList>
    </citation>
    <scope>NUCLEOTIDE SEQUENCE [LARGE SCALE GENOMIC DNA]</scope>
    <source>
        <strain evidence="17">IBT 13039</strain>
    </source>
</reference>
<comment type="caution">
    <text evidence="11">Lacks conserved residue(s) required for the propagation of feature annotation.</text>
</comment>
<evidence type="ECO:0000256" key="8">
    <source>
        <dbReference type="ARBA" id="ARBA00023277"/>
    </source>
</evidence>
<keyword evidence="8" id="KW-0119">Carbohydrate metabolism</keyword>
<feature type="domain" description="GH18" evidence="15">
    <location>
        <begin position="157"/>
        <end position="516"/>
    </location>
</feature>
<dbReference type="EC" id="3.2.1.14" evidence="3"/>
<dbReference type="InterPro" id="IPR001002">
    <property type="entry name" value="Chitin-bd_1"/>
</dbReference>
<evidence type="ECO:0000256" key="6">
    <source>
        <dbReference type="ARBA" id="ARBA00023024"/>
    </source>
</evidence>
<keyword evidence="13" id="KW-0732">Signal</keyword>
<gene>
    <name evidence="17" type="ORF">PENNAL_c0140G11583</name>
    <name evidence="16" type="ORF">PNAL_LOCUS7190</name>
</gene>
<dbReference type="Gene3D" id="3.10.50.10">
    <property type="match status" value="1"/>
</dbReference>
<evidence type="ECO:0000259" key="14">
    <source>
        <dbReference type="PROSITE" id="PS50941"/>
    </source>
</evidence>
<feature type="disulfide bond" evidence="11">
    <location>
        <begin position="59"/>
        <end position="63"/>
    </location>
</feature>
<evidence type="ECO:0000256" key="13">
    <source>
        <dbReference type="SAM" id="SignalP"/>
    </source>
</evidence>
<keyword evidence="18" id="KW-1185">Reference proteome</keyword>
<feature type="signal peptide" evidence="13">
    <location>
        <begin position="1"/>
        <end position="28"/>
    </location>
</feature>
<comment type="similarity">
    <text evidence="2">Belongs to the glycosyl hydrolase 18 family. Chitinase class V subfamily.</text>
</comment>
<evidence type="ECO:0000313" key="18">
    <source>
        <dbReference type="Proteomes" id="UP000191691"/>
    </source>
</evidence>
<dbReference type="PANTHER" id="PTHR11177">
    <property type="entry name" value="CHITINASE"/>
    <property type="match status" value="1"/>
</dbReference>
<keyword evidence="5 12" id="KW-0378">Hydrolase</keyword>
<dbReference type="PROSITE" id="PS50941">
    <property type="entry name" value="CHIT_BIND_I_2"/>
    <property type="match status" value="2"/>
</dbReference>
<dbReference type="Pfam" id="PF00187">
    <property type="entry name" value="Chitin_bind_1"/>
    <property type="match status" value="1"/>
</dbReference>
<evidence type="ECO:0000256" key="1">
    <source>
        <dbReference type="ARBA" id="ARBA00000822"/>
    </source>
</evidence>
<evidence type="ECO:0000256" key="12">
    <source>
        <dbReference type="RuleBase" id="RU000489"/>
    </source>
</evidence>